<dbReference type="PhylomeDB" id="D7EHZ1"/>
<organism evidence="2 3">
    <name type="scientific">Tribolium castaneum</name>
    <name type="common">Red flour beetle</name>
    <dbReference type="NCBI Taxonomy" id="7070"/>
    <lineage>
        <taxon>Eukaryota</taxon>
        <taxon>Metazoa</taxon>
        <taxon>Ecdysozoa</taxon>
        <taxon>Arthropoda</taxon>
        <taxon>Hexapoda</taxon>
        <taxon>Insecta</taxon>
        <taxon>Pterygota</taxon>
        <taxon>Neoptera</taxon>
        <taxon>Endopterygota</taxon>
        <taxon>Coleoptera</taxon>
        <taxon>Polyphaga</taxon>
        <taxon>Cucujiformia</taxon>
        <taxon>Tenebrionidae</taxon>
        <taxon>Tenebrionidae incertae sedis</taxon>
        <taxon>Tribolium</taxon>
    </lineage>
</organism>
<gene>
    <name evidence="2" type="primary">GLEAN_01995</name>
    <name evidence="2" type="ORF">TcasGA2_TC001995</name>
</gene>
<dbReference type="Proteomes" id="UP000007266">
    <property type="component" value="Unassembled WGS sequence"/>
</dbReference>
<dbReference type="eggNOG" id="KOG1075">
    <property type="taxonomic scope" value="Eukaryota"/>
</dbReference>
<dbReference type="EMBL" id="KQ972166">
    <property type="protein sequence ID" value="EFA12688.1"/>
    <property type="molecule type" value="Genomic_DNA"/>
</dbReference>
<proteinExistence type="predicted"/>
<keyword evidence="2" id="KW-0695">RNA-directed DNA polymerase</keyword>
<evidence type="ECO:0000313" key="2">
    <source>
        <dbReference type="EMBL" id="EFA12688.1"/>
    </source>
</evidence>
<dbReference type="STRING" id="7070.D7EHZ1"/>
<dbReference type="PROSITE" id="PS50878">
    <property type="entry name" value="RT_POL"/>
    <property type="match status" value="1"/>
</dbReference>
<feature type="domain" description="Reverse transcriptase" evidence="1">
    <location>
        <begin position="1"/>
        <end position="183"/>
    </location>
</feature>
<evidence type="ECO:0000259" key="1">
    <source>
        <dbReference type="PROSITE" id="PS50878"/>
    </source>
</evidence>
<evidence type="ECO:0000313" key="3">
    <source>
        <dbReference type="Proteomes" id="UP000007266"/>
    </source>
</evidence>
<name>D7EHZ1_TRICA</name>
<dbReference type="InterPro" id="IPR000477">
    <property type="entry name" value="RT_dom"/>
</dbReference>
<dbReference type="InParanoid" id="D7EHZ1"/>
<dbReference type="AlphaFoldDB" id="D7EHZ1"/>
<keyword evidence="2" id="KW-0808">Transferase</keyword>
<dbReference type="SUPFAM" id="SSF56672">
    <property type="entry name" value="DNA/RNA polymerases"/>
    <property type="match status" value="1"/>
</dbReference>
<sequence length="198" mass="21938">MSTTVAVKSLCDVVLSAFEDKDYASITCFDLTKAFDCVNHDILLNKLQYYALNNNSLLLLKSYLSNRKQFVYLNGYTSALTDIVNGVPQGSVFGPLLFLIFINDLPHAYSNGHTVLFAGDSTAINRSSDLTSLSLADKVAHESVSDWISSNKLVINTDKTQTVLCSLKPLKNRAKVKLLGIIIDSKMTWDSHVDIYFT</sequence>
<reference evidence="2 3" key="2">
    <citation type="journal article" date="2010" name="Nucleic Acids Res.">
        <title>BeetleBase in 2010: revisions to provide comprehensive genomic information for Tribolium castaneum.</title>
        <authorList>
            <person name="Kim H.S."/>
            <person name="Murphy T."/>
            <person name="Xia J."/>
            <person name="Caragea D."/>
            <person name="Park Y."/>
            <person name="Beeman R.W."/>
            <person name="Lorenzen M.D."/>
            <person name="Butcher S."/>
            <person name="Manak J.R."/>
            <person name="Brown S.J."/>
        </authorList>
    </citation>
    <scope>NUCLEOTIDE SEQUENCE [LARGE SCALE GENOMIC DNA]</scope>
    <source>
        <strain evidence="2 3">Georgia GA2</strain>
    </source>
</reference>
<dbReference type="InterPro" id="IPR043502">
    <property type="entry name" value="DNA/RNA_pol_sf"/>
</dbReference>
<accession>D7EHZ1</accession>
<keyword evidence="2" id="KW-0548">Nucleotidyltransferase</keyword>
<dbReference type="GO" id="GO:0003964">
    <property type="term" value="F:RNA-directed DNA polymerase activity"/>
    <property type="evidence" value="ECO:0007669"/>
    <property type="project" value="UniProtKB-KW"/>
</dbReference>
<dbReference type="PANTHER" id="PTHR33332">
    <property type="entry name" value="REVERSE TRANSCRIPTASE DOMAIN-CONTAINING PROTEIN"/>
    <property type="match status" value="1"/>
</dbReference>
<dbReference type="Pfam" id="PF00078">
    <property type="entry name" value="RVT_1"/>
    <property type="match status" value="1"/>
</dbReference>
<dbReference type="OMA" id="DYASITC"/>
<dbReference type="HOGENOM" id="CLU_000680_13_3_1"/>
<reference evidence="2 3" key="1">
    <citation type="journal article" date="2008" name="Nature">
        <title>The genome of the model beetle and pest Tribolium castaneum.</title>
        <authorList>
            <consortium name="Tribolium Genome Sequencing Consortium"/>
            <person name="Richards S."/>
            <person name="Gibbs R.A."/>
            <person name="Weinstock G.M."/>
            <person name="Brown S.J."/>
            <person name="Denell R."/>
            <person name="Beeman R.W."/>
            <person name="Gibbs R."/>
            <person name="Beeman R.W."/>
            <person name="Brown S.J."/>
            <person name="Bucher G."/>
            <person name="Friedrich M."/>
            <person name="Grimmelikhuijzen C.J."/>
            <person name="Klingler M."/>
            <person name="Lorenzen M."/>
            <person name="Richards S."/>
            <person name="Roth S."/>
            <person name="Schroder R."/>
            <person name="Tautz D."/>
            <person name="Zdobnov E.M."/>
            <person name="Muzny D."/>
            <person name="Gibbs R.A."/>
            <person name="Weinstock G.M."/>
            <person name="Attaway T."/>
            <person name="Bell S."/>
            <person name="Buhay C.J."/>
            <person name="Chandrabose M.N."/>
            <person name="Chavez D."/>
            <person name="Clerk-Blankenburg K.P."/>
            <person name="Cree A."/>
            <person name="Dao M."/>
            <person name="Davis C."/>
            <person name="Chacko J."/>
            <person name="Dinh H."/>
            <person name="Dugan-Rocha S."/>
            <person name="Fowler G."/>
            <person name="Garner T.T."/>
            <person name="Garnes J."/>
            <person name="Gnirke A."/>
            <person name="Hawes A."/>
            <person name="Hernandez J."/>
            <person name="Hines S."/>
            <person name="Holder M."/>
            <person name="Hume J."/>
            <person name="Jhangiani S.N."/>
            <person name="Joshi V."/>
            <person name="Khan Z.M."/>
            <person name="Jackson L."/>
            <person name="Kovar C."/>
            <person name="Kowis A."/>
            <person name="Lee S."/>
            <person name="Lewis L.R."/>
            <person name="Margolis J."/>
            <person name="Morgan M."/>
            <person name="Nazareth L.V."/>
            <person name="Nguyen N."/>
            <person name="Okwuonu G."/>
            <person name="Parker D."/>
            <person name="Richards S."/>
            <person name="Ruiz S.J."/>
            <person name="Santibanez J."/>
            <person name="Savard J."/>
            <person name="Scherer S.E."/>
            <person name="Schneider B."/>
            <person name="Sodergren E."/>
            <person name="Tautz D."/>
            <person name="Vattahil S."/>
            <person name="Villasana D."/>
            <person name="White C.S."/>
            <person name="Wright R."/>
            <person name="Park Y."/>
            <person name="Beeman R.W."/>
            <person name="Lord J."/>
            <person name="Oppert B."/>
            <person name="Lorenzen M."/>
            <person name="Brown S."/>
            <person name="Wang L."/>
            <person name="Savard J."/>
            <person name="Tautz D."/>
            <person name="Richards S."/>
            <person name="Weinstock G."/>
            <person name="Gibbs R.A."/>
            <person name="Liu Y."/>
            <person name="Worley K."/>
            <person name="Weinstock G."/>
            <person name="Elsik C.G."/>
            <person name="Reese J.T."/>
            <person name="Elhaik E."/>
            <person name="Landan G."/>
            <person name="Graur D."/>
            <person name="Arensburger P."/>
            <person name="Atkinson P."/>
            <person name="Beeman R.W."/>
            <person name="Beidler J."/>
            <person name="Brown S.J."/>
            <person name="Demuth J.P."/>
            <person name="Drury D.W."/>
            <person name="Du Y.Z."/>
            <person name="Fujiwara H."/>
            <person name="Lorenzen M."/>
            <person name="Maselli V."/>
            <person name="Osanai M."/>
            <person name="Park Y."/>
            <person name="Robertson H.M."/>
            <person name="Tu Z."/>
            <person name="Wang J.J."/>
            <person name="Wang S."/>
            <person name="Richards S."/>
            <person name="Song H."/>
            <person name="Zhang L."/>
            <person name="Sodergren E."/>
            <person name="Werner D."/>
            <person name="Stanke M."/>
            <person name="Morgenstern B."/>
            <person name="Solovyev V."/>
            <person name="Kosarev P."/>
            <person name="Brown G."/>
            <person name="Chen H.C."/>
            <person name="Ermolaeva O."/>
            <person name="Hlavina W."/>
            <person name="Kapustin Y."/>
            <person name="Kiryutin B."/>
            <person name="Kitts P."/>
            <person name="Maglott D."/>
            <person name="Pruitt K."/>
            <person name="Sapojnikov V."/>
            <person name="Souvorov A."/>
            <person name="Mackey A.J."/>
            <person name="Waterhouse R.M."/>
            <person name="Wyder S."/>
            <person name="Zdobnov E.M."/>
            <person name="Zdobnov E.M."/>
            <person name="Wyder S."/>
            <person name="Kriventseva E.V."/>
            <person name="Kadowaki T."/>
            <person name="Bork P."/>
            <person name="Aranda M."/>
            <person name="Bao R."/>
            <person name="Beermann A."/>
            <person name="Berns N."/>
            <person name="Bolognesi R."/>
            <person name="Bonneton F."/>
            <person name="Bopp D."/>
            <person name="Brown S.J."/>
            <person name="Bucher G."/>
            <person name="Butts T."/>
            <person name="Chaumot A."/>
            <person name="Denell R.E."/>
            <person name="Ferrier D.E."/>
            <person name="Friedrich M."/>
            <person name="Gordon C.M."/>
            <person name="Jindra M."/>
            <person name="Klingler M."/>
            <person name="Lan Q."/>
            <person name="Lattorff H.M."/>
            <person name="Laudet V."/>
            <person name="von Levetsow C."/>
            <person name="Liu Z."/>
            <person name="Lutz R."/>
            <person name="Lynch J.A."/>
            <person name="da Fonseca R.N."/>
            <person name="Posnien N."/>
            <person name="Reuter R."/>
            <person name="Roth S."/>
            <person name="Savard J."/>
            <person name="Schinko J.B."/>
            <person name="Schmitt C."/>
            <person name="Schoppmeier M."/>
            <person name="Schroder R."/>
            <person name="Shippy T.D."/>
            <person name="Simonnet F."/>
            <person name="Marques-Souza H."/>
            <person name="Tautz D."/>
            <person name="Tomoyasu Y."/>
            <person name="Trauner J."/>
            <person name="Van der Zee M."/>
            <person name="Vervoort M."/>
            <person name="Wittkopp N."/>
            <person name="Wimmer E.A."/>
            <person name="Yang X."/>
            <person name="Jones A.K."/>
            <person name="Sattelle D.B."/>
            <person name="Ebert P.R."/>
            <person name="Nelson D."/>
            <person name="Scott J.G."/>
            <person name="Beeman R.W."/>
            <person name="Muthukrishnan S."/>
            <person name="Kramer K.J."/>
            <person name="Arakane Y."/>
            <person name="Beeman R.W."/>
            <person name="Zhu Q."/>
            <person name="Hogenkamp D."/>
            <person name="Dixit R."/>
            <person name="Oppert B."/>
            <person name="Jiang H."/>
            <person name="Zou Z."/>
            <person name="Marshall J."/>
            <person name="Elpidina E."/>
            <person name="Vinokurov K."/>
            <person name="Oppert C."/>
            <person name="Zou Z."/>
            <person name="Evans J."/>
            <person name="Lu Z."/>
            <person name="Zhao P."/>
            <person name="Sumathipala N."/>
            <person name="Altincicek B."/>
            <person name="Vilcinskas A."/>
            <person name="Williams M."/>
            <person name="Hultmark D."/>
            <person name="Hetru C."/>
            <person name="Jiang H."/>
            <person name="Grimmelikhuijzen C.J."/>
            <person name="Hauser F."/>
            <person name="Cazzamali G."/>
            <person name="Williamson M."/>
            <person name="Park Y."/>
            <person name="Li B."/>
            <person name="Tanaka Y."/>
            <person name="Predel R."/>
            <person name="Neupert S."/>
            <person name="Schachtner J."/>
            <person name="Verleyen P."/>
            <person name="Raible F."/>
            <person name="Bork P."/>
            <person name="Friedrich M."/>
            <person name="Walden K.K."/>
            <person name="Robertson H.M."/>
            <person name="Angeli S."/>
            <person name="Foret S."/>
            <person name="Bucher G."/>
            <person name="Schuetz S."/>
            <person name="Maleszka R."/>
            <person name="Wimmer E.A."/>
            <person name="Beeman R.W."/>
            <person name="Lorenzen M."/>
            <person name="Tomoyasu Y."/>
            <person name="Miller S.C."/>
            <person name="Grossmann D."/>
            <person name="Bucher G."/>
        </authorList>
    </citation>
    <scope>NUCLEOTIDE SEQUENCE [LARGE SCALE GENOMIC DNA]</scope>
    <source>
        <strain evidence="2 3">Georgia GA2</strain>
    </source>
</reference>
<keyword evidence="3" id="KW-1185">Reference proteome</keyword>
<protein>
    <submittedName>
        <fullName evidence="2">RNA-directed DNA polymerase from mobile element jockey-like Protein</fullName>
    </submittedName>
</protein>